<reference evidence="2" key="1">
    <citation type="journal article" date="2015" name="Nature">
        <title>Complex archaea that bridge the gap between prokaryotes and eukaryotes.</title>
        <authorList>
            <person name="Spang A."/>
            <person name="Saw J.H."/>
            <person name="Jorgensen S.L."/>
            <person name="Zaremba-Niedzwiedzka K."/>
            <person name="Martijn J."/>
            <person name="Lind A.E."/>
            <person name="van Eijk R."/>
            <person name="Schleper C."/>
            <person name="Guy L."/>
            <person name="Ettema T.J."/>
        </authorList>
    </citation>
    <scope>NUCLEOTIDE SEQUENCE</scope>
</reference>
<evidence type="ECO:0000256" key="1">
    <source>
        <dbReference type="SAM" id="Phobius"/>
    </source>
</evidence>
<dbReference type="SUPFAM" id="SSF52833">
    <property type="entry name" value="Thioredoxin-like"/>
    <property type="match status" value="1"/>
</dbReference>
<gene>
    <name evidence="2" type="ORF">LCGC14_0776450</name>
</gene>
<dbReference type="InterPro" id="IPR036249">
    <property type="entry name" value="Thioredoxin-like_sf"/>
</dbReference>
<dbReference type="EMBL" id="LAZR01001985">
    <property type="protein sequence ID" value="KKN36162.1"/>
    <property type="molecule type" value="Genomic_DNA"/>
</dbReference>
<evidence type="ECO:0000313" key="2">
    <source>
        <dbReference type="EMBL" id="KKN36162.1"/>
    </source>
</evidence>
<comment type="caution">
    <text evidence="2">The sequence shown here is derived from an EMBL/GenBank/DDBJ whole genome shotgun (WGS) entry which is preliminary data.</text>
</comment>
<evidence type="ECO:0008006" key="3">
    <source>
        <dbReference type="Google" id="ProtNLM"/>
    </source>
</evidence>
<keyword evidence="1" id="KW-1133">Transmembrane helix</keyword>
<organism evidence="2">
    <name type="scientific">marine sediment metagenome</name>
    <dbReference type="NCBI Taxonomy" id="412755"/>
    <lineage>
        <taxon>unclassified sequences</taxon>
        <taxon>metagenomes</taxon>
        <taxon>ecological metagenomes</taxon>
    </lineage>
</organism>
<dbReference type="AlphaFoldDB" id="A0A0F9QGN2"/>
<sequence>MNRIFSTSLLCVLLMSPAFAQGVDEKDIGTYGQGVEILGASTLLQAVAQIPPDDRPKWELTLFVSSDCVSCGRLKEDMQTNRTLAAFAANCHYNVYELSTQSQRFRFRKFHVTHYPTIVLAPPIDSKYFPHMEVFRQAGYDGDAEGLAKKIASAIRRFIAKMVKLRPSPKPTFPLPLPFTPTPTPTPVDPNQPFLPTPLIPNLPPVVPDSPPPVAPRPQLQPGEYPDYPEIVLIVDADGLGESIKQRIAEGVIDRIKARYELDDVKVRVLKLEDAQGYPVTPADTPAVIFTKDGRIVAQFSAGIIDQIAQSQGWLPIAGGAAGWVVVVIMIVAAVVASRKGKQSP</sequence>
<name>A0A0F9QGN2_9ZZZZ</name>
<accession>A0A0F9QGN2</accession>
<feature type="transmembrane region" description="Helical" evidence="1">
    <location>
        <begin position="314"/>
        <end position="337"/>
    </location>
</feature>
<keyword evidence="1" id="KW-0472">Membrane</keyword>
<proteinExistence type="predicted"/>
<protein>
    <recommendedName>
        <fullName evidence="3">Thioredoxin-like fold domain-containing protein</fullName>
    </recommendedName>
</protein>
<keyword evidence="1" id="KW-0812">Transmembrane</keyword>